<evidence type="ECO:0000313" key="8">
    <source>
        <dbReference type="Proteomes" id="UP000186890"/>
    </source>
</evidence>
<dbReference type="InterPro" id="IPR006139">
    <property type="entry name" value="D-isomer_2_OHA_DH_cat_dom"/>
</dbReference>
<organism evidence="7 8">
    <name type="scientific">Streptococcus cuniculi</name>
    <dbReference type="NCBI Taxonomy" id="1432788"/>
    <lineage>
        <taxon>Bacteria</taxon>
        <taxon>Bacillati</taxon>
        <taxon>Bacillota</taxon>
        <taxon>Bacilli</taxon>
        <taxon>Lactobacillales</taxon>
        <taxon>Streptococcaceae</taxon>
        <taxon>Streptococcus</taxon>
    </lineage>
</organism>
<dbReference type="SUPFAM" id="SSF51735">
    <property type="entry name" value="NAD(P)-binding Rossmann-fold domains"/>
    <property type="match status" value="1"/>
</dbReference>
<dbReference type="Gene3D" id="3.40.50.720">
    <property type="entry name" value="NAD(P)-binding Rossmann-like Domain"/>
    <property type="match status" value="2"/>
</dbReference>
<keyword evidence="8" id="KW-1185">Reference proteome</keyword>
<proteinExistence type="inferred from homology"/>
<gene>
    <name evidence="7" type="ORF">BU202_01475</name>
</gene>
<name>A0A1Q8EB19_9STRE</name>
<dbReference type="GO" id="GO:0016616">
    <property type="term" value="F:oxidoreductase activity, acting on the CH-OH group of donors, NAD or NADP as acceptor"/>
    <property type="evidence" value="ECO:0007669"/>
    <property type="project" value="InterPro"/>
</dbReference>
<dbReference type="EMBL" id="MSJM01000001">
    <property type="protein sequence ID" value="OLF48982.1"/>
    <property type="molecule type" value="Genomic_DNA"/>
</dbReference>
<keyword evidence="2 4" id="KW-0560">Oxidoreductase</keyword>
<dbReference type="PANTHER" id="PTHR43761">
    <property type="entry name" value="D-ISOMER SPECIFIC 2-HYDROXYACID DEHYDROGENASE FAMILY PROTEIN (AFU_ORTHOLOGUE AFUA_1G13630)"/>
    <property type="match status" value="1"/>
</dbReference>
<evidence type="ECO:0000256" key="3">
    <source>
        <dbReference type="ARBA" id="ARBA00023027"/>
    </source>
</evidence>
<accession>A0A1Q8EB19</accession>
<comment type="caution">
    <text evidence="7">The sequence shown here is derived from an EMBL/GenBank/DDBJ whole genome shotgun (WGS) entry which is preliminary data.</text>
</comment>
<dbReference type="RefSeq" id="WP_075104025.1">
    <property type="nucleotide sequence ID" value="NZ_MSJM01000001.1"/>
</dbReference>
<dbReference type="GO" id="GO:0051287">
    <property type="term" value="F:NAD binding"/>
    <property type="evidence" value="ECO:0007669"/>
    <property type="project" value="InterPro"/>
</dbReference>
<dbReference type="Proteomes" id="UP000186890">
    <property type="component" value="Unassembled WGS sequence"/>
</dbReference>
<comment type="similarity">
    <text evidence="1 4">Belongs to the D-isomer specific 2-hydroxyacid dehydrogenase family.</text>
</comment>
<dbReference type="InterPro" id="IPR050418">
    <property type="entry name" value="D-iso_2-hydroxyacid_DH_PdxB"/>
</dbReference>
<dbReference type="OrthoDB" id="9805416at2"/>
<keyword evidence="3" id="KW-0520">NAD</keyword>
<evidence type="ECO:0000313" key="7">
    <source>
        <dbReference type="EMBL" id="OLF48982.1"/>
    </source>
</evidence>
<evidence type="ECO:0000259" key="5">
    <source>
        <dbReference type="Pfam" id="PF00389"/>
    </source>
</evidence>
<dbReference type="SUPFAM" id="SSF52283">
    <property type="entry name" value="Formate/glycerate dehydrogenase catalytic domain-like"/>
    <property type="match status" value="1"/>
</dbReference>
<dbReference type="Pfam" id="PF02826">
    <property type="entry name" value="2-Hacid_dh_C"/>
    <property type="match status" value="1"/>
</dbReference>
<dbReference type="InterPro" id="IPR036291">
    <property type="entry name" value="NAD(P)-bd_dom_sf"/>
</dbReference>
<dbReference type="CDD" id="cd05299">
    <property type="entry name" value="CtBP_dh"/>
    <property type="match status" value="1"/>
</dbReference>
<sequence length="327" mass="36726">MKIVRLFEDEMLAYEQEVIRELGLDVTIEVRVSQTEDEIIANAKDADVVIAVYEPLTQRVLESLPNLKLVLYRSIGFNSIDLGYATKKNLPVSHLASYCTDEVANYVLAAILMHNRRLHDFNRSIKVDHKWDYELFPDMRRLSSLTVGLIGFGNIPRLIAQRLQAFGCQVMAYDPFVAEEVFAQAGVEAVALETIFAESDYISSHLPLNEQTKELLDRSLFDLAQKAPVFINSSRGGVVKEADLVAALEDGTISYAILDVVSSEDPDLTTLPFMSMDNVLLTPHIAFYSQEAFLHGVRENMEHIQAFLEKDYAHAGIVNLKGLDLDK</sequence>
<evidence type="ECO:0000256" key="4">
    <source>
        <dbReference type="RuleBase" id="RU003719"/>
    </source>
</evidence>
<evidence type="ECO:0000259" key="6">
    <source>
        <dbReference type="Pfam" id="PF02826"/>
    </source>
</evidence>
<feature type="domain" description="D-isomer specific 2-hydroxyacid dehydrogenase NAD-binding" evidence="6">
    <location>
        <begin position="108"/>
        <end position="286"/>
    </location>
</feature>
<dbReference type="Pfam" id="PF00389">
    <property type="entry name" value="2-Hacid_dh"/>
    <property type="match status" value="1"/>
</dbReference>
<dbReference type="AlphaFoldDB" id="A0A1Q8EB19"/>
<dbReference type="InterPro" id="IPR006140">
    <property type="entry name" value="D-isomer_DH_NAD-bd"/>
</dbReference>
<dbReference type="GO" id="GO:0003714">
    <property type="term" value="F:transcription corepressor activity"/>
    <property type="evidence" value="ECO:0007669"/>
    <property type="project" value="InterPro"/>
</dbReference>
<reference evidence="8" key="1">
    <citation type="submission" date="2016-12" db="EMBL/GenBank/DDBJ databases">
        <authorList>
            <person name="Gulvik C.A."/>
        </authorList>
    </citation>
    <scope>NUCLEOTIDE SEQUENCE [LARGE SCALE GENOMIC DNA]</scope>
    <source>
        <strain evidence="8">NED12-00049-6B</strain>
    </source>
</reference>
<dbReference type="InterPro" id="IPR043322">
    <property type="entry name" value="CtBP"/>
</dbReference>
<dbReference type="PANTHER" id="PTHR43761:SF1">
    <property type="entry name" value="D-ISOMER SPECIFIC 2-HYDROXYACID DEHYDROGENASE CATALYTIC DOMAIN-CONTAINING PROTEIN-RELATED"/>
    <property type="match status" value="1"/>
</dbReference>
<protein>
    <submittedName>
        <fullName evidence="7">C-terminal binding protein</fullName>
    </submittedName>
</protein>
<evidence type="ECO:0000256" key="1">
    <source>
        <dbReference type="ARBA" id="ARBA00005854"/>
    </source>
</evidence>
<feature type="domain" description="D-isomer specific 2-hydroxyacid dehydrogenase catalytic" evidence="5">
    <location>
        <begin position="13"/>
        <end position="310"/>
    </location>
</feature>
<evidence type="ECO:0000256" key="2">
    <source>
        <dbReference type="ARBA" id="ARBA00023002"/>
    </source>
</evidence>